<evidence type="ECO:0000256" key="2">
    <source>
        <dbReference type="ARBA" id="ARBA00022722"/>
    </source>
</evidence>
<keyword evidence="9" id="KW-0411">Iron-sulfur</keyword>
<dbReference type="AlphaFoldDB" id="A0A2T4C3X7"/>
<comment type="cofactor">
    <cofactor evidence="1">
        <name>[4Fe-4S] cluster</name>
        <dbReference type="ChEBI" id="CHEBI:49883"/>
    </cofactor>
</comment>
<evidence type="ECO:0000256" key="5">
    <source>
        <dbReference type="ARBA" id="ARBA00022801"/>
    </source>
</evidence>
<dbReference type="STRING" id="983965.A0A2T4C3X7"/>
<dbReference type="OrthoDB" id="6513042at2759"/>
<keyword evidence="8" id="KW-0408">Iron</keyword>
<reference evidence="11 12" key="1">
    <citation type="submission" date="2016-07" db="EMBL/GenBank/DDBJ databases">
        <title>Multiple horizontal gene transfer events from other fungi enriched the ability of initially mycotrophic Trichoderma (Ascomycota) to feed on dead plant biomass.</title>
        <authorList>
            <consortium name="DOE Joint Genome Institute"/>
            <person name="Aerts A."/>
            <person name="Atanasova L."/>
            <person name="Chenthamara K."/>
            <person name="Zhang J."/>
            <person name="Grujic M."/>
            <person name="Henrissat B."/>
            <person name="Kuo A."/>
            <person name="Salamov A."/>
            <person name="Lipzen A."/>
            <person name="Labutti K."/>
            <person name="Barry K."/>
            <person name="Miao Y."/>
            <person name="Rahimi M.J."/>
            <person name="Shen Q."/>
            <person name="Grigoriev I.V."/>
            <person name="Kubicek C.P."/>
            <person name="Druzhinina I.S."/>
        </authorList>
    </citation>
    <scope>NUCLEOTIDE SEQUENCE [LARGE SCALE GENOMIC DNA]</scope>
    <source>
        <strain evidence="11 12">ATCC 18648</strain>
    </source>
</reference>
<dbReference type="Proteomes" id="UP000240760">
    <property type="component" value="Unassembled WGS sequence"/>
</dbReference>
<evidence type="ECO:0000256" key="8">
    <source>
        <dbReference type="ARBA" id="ARBA00023004"/>
    </source>
</evidence>
<dbReference type="PANTHER" id="PTHR36531">
    <property type="entry name" value="CRISPR-ASSOCIATED EXONUCLEASE CAS4"/>
    <property type="match status" value="1"/>
</dbReference>
<keyword evidence="7" id="KW-0067">ATP-binding</keyword>
<evidence type="ECO:0000313" key="11">
    <source>
        <dbReference type="EMBL" id="PTB76253.1"/>
    </source>
</evidence>
<dbReference type="GO" id="GO:0004518">
    <property type="term" value="F:nuclease activity"/>
    <property type="evidence" value="ECO:0007669"/>
    <property type="project" value="UniProtKB-KW"/>
</dbReference>
<keyword evidence="6" id="KW-0347">Helicase</keyword>
<dbReference type="GO" id="GO:0016787">
    <property type="term" value="F:hydrolase activity"/>
    <property type="evidence" value="ECO:0007669"/>
    <property type="project" value="UniProtKB-KW"/>
</dbReference>
<dbReference type="InterPro" id="IPR014808">
    <property type="entry name" value="DNA_replication_fac_Dna2_N"/>
</dbReference>
<keyword evidence="2" id="KW-0540">Nuclease</keyword>
<evidence type="ECO:0000313" key="12">
    <source>
        <dbReference type="Proteomes" id="UP000240760"/>
    </source>
</evidence>
<dbReference type="Pfam" id="PF08696">
    <property type="entry name" value="Dna2"/>
    <property type="match status" value="1"/>
</dbReference>
<evidence type="ECO:0000256" key="7">
    <source>
        <dbReference type="ARBA" id="ARBA00022840"/>
    </source>
</evidence>
<keyword evidence="4" id="KW-0547">Nucleotide-binding</keyword>
<dbReference type="EMBL" id="KZ679132">
    <property type="protein sequence ID" value="PTB76253.1"/>
    <property type="molecule type" value="Genomic_DNA"/>
</dbReference>
<dbReference type="GO" id="GO:0046872">
    <property type="term" value="F:metal ion binding"/>
    <property type="evidence" value="ECO:0007669"/>
    <property type="project" value="UniProtKB-KW"/>
</dbReference>
<dbReference type="GO" id="GO:0051536">
    <property type="term" value="F:iron-sulfur cluster binding"/>
    <property type="evidence" value="ECO:0007669"/>
    <property type="project" value="UniProtKB-KW"/>
</dbReference>
<name>A0A2T4C3X7_TRILO</name>
<protein>
    <submittedName>
        <fullName evidence="11">Dna2-domain-containing protein</fullName>
    </submittedName>
</protein>
<dbReference type="InterPro" id="IPR051827">
    <property type="entry name" value="Cas4_exonuclease"/>
</dbReference>
<feature type="domain" description="DNA replication factor Dna2 N-terminal" evidence="10">
    <location>
        <begin position="98"/>
        <end position="201"/>
    </location>
</feature>
<evidence type="ECO:0000256" key="3">
    <source>
        <dbReference type="ARBA" id="ARBA00022723"/>
    </source>
</evidence>
<proteinExistence type="predicted"/>
<accession>A0A2T4C3X7</accession>
<evidence type="ECO:0000259" key="10">
    <source>
        <dbReference type="Pfam" id="PF08696"/>
    </source>
</evidence>
<evidence type="ECO:0000256" key="9">
    <source>
        <dbReference type="ARBA" id="ARBA00023014"/>
    </source>
</evidence>
<gene>
    <name evidence="11" type="ORF">M440DRAFT_1401707</name>
</gene>
<dbReference type="GO" id="GO:0004386">
    <property type="term" value="F:helicase activity"/>
    <property type="evidence" value="ECO:0007669"/>
    <property type="project" value="UniProtKB-KW"/>
</dbReference>
<sequence length="201" mass="22345">MATTPRAKRTSPRKMKTPKKLADIEDEFDDAFDGDVDFEAVEYAATQAVQQRNSASAANKKKIKTIQRYLVTSVLDGEYVDQYNRTCPEKILLIQADGSKTTRTVQLRGSWFDTPAHAGAYVHVIGEFSFKGQCIVDDAQNLLILHPDQLISATVVADSFGCMRRAVLQDRVKATSEASPPLVYGTMLHEIFQEALLANNF</sequence>
<dbReference type="GO" id="GO:0005524">
    <property type="term" value="F:ATP binding"/>
    <property type="evidence" value="ECO:0007669"/>
    <property type="project" value="UniProtKB-KW"/>
</dbReference>
<dbReference type="PANTHER" id="PTHR36531:SF6">
    <property type="entry name" value="DNA REPLICATION ATP-DEPENDENT HELICASE_NUCLEASE DNA2"/>
    <property type="match status" value="1"/>
</dbReference>
<evidence type="ECO:0000256" key="6">
    <source>
        <dbReference type="ARBA" id="ARBA00022806"/>
    </source>
</evidence>
<keyword evidence="12" id="KW-1185">Reference proteome</keyword>
<evidence type="ECO:0000256" key="1">
    <source>
        <dbReference type="ARBA" id="ARBA00001966"/>
    </source>
</evidence>
<feature type="non-terminal residue" evidence="11">
    <location>
        <position position="201"/>
    </location>
</feature>
<keyword evidence="3" id="KW-0479">Metal-binding</keyword>
<evidence type="ECO:0000256" key="4">
    <source>
        <dbReference type="ARBA" id="ARBA00022741"/>
    </source>
</evidence>
<organism evidence="11 12">
    <name type="scientific">Trichoderma longibrachiatum ATCC 18648</name>
    <dbReference type="NCBI Taxonomy" id="983965"/>
    <lineage>
        <taxon>Eukaryota</taxon>
        <taxon>Fungi</taxon>
        <taxon>Dikarya</taxon>
        <taxon>Ascomycota</taxon>
        <taxon>Pezizomycotina</taxon>
        <taxon>Sordariomycetes</taxon>
        <taxon>Hypocreomycetidae</taxon>
        <taxon>Hypocreales</taxon>
        <taxon>Hypocreaceae</taxon>
        <taxon>Trichoderma</taxon>
    </lineage>
</organism>
<keyword evidence="5" id="KW-0378">Hydrolase</keyword>